<comment type="subcellular location">
    <subcellularLocation>
        <location evidence="2">Secreted</location>
    </subcellularLocation>
</comment>
<name>A0A3N2PU02_SODAK</name>
<evidence type="ECO:0000256" key="1">
    <source>
        <dbReference type="ARBA" id="ARBA00001973"/>
    </source>
</evidence>
<dbReference type="STRING" id="1314773.A0A3N2PU02"/>
<evidence type="ECO:0000256" key="9">
    <source>
        <dbReference type="ARBA" id="ARBA00044502"/>
    </source>
</evidence>
<feature type="signal peptide" evidence="12">
    <location>
        <begin position="1"/>
        <end position="23"/>
    </location>
</feature>
<evidence type="ECO:0000313" key="14">
    <source>
        <dbReference type="EMBL" id="ROT37987.1"/>
    </source>
</evidence>
<evidence type="ECO:0000259" key="13">
    <source>
        <dbReference type="Pfam" id="PF03443"/>
    </source>
</evidence>
<keyword evidence="4 12" id="KW-0732">Signal</keyword>
<evidence type="ECO:0000256" key="7">
    <source>
        <dbReference type="ARBA" id="ARBA00023277"/>
    </source>
</evidence>
<dbReference type="PANTHER" id="PTHR33353:SF2">
    <property type="entry name" value="ENDO-BETA-1,4-GLUCANASE D"/>
    <property type="match status" value="1"/>
</dbReference>
<dbReference type="EC" id="1.14.99.56" evidence="11"/>
<keyword evidence="5" id="KW-0136">Cellulose degradation</keyword>
<evidence type="ECO:0000256" key="5">
    <source>
        <dbReference type="ARBA" id="ARBA00023001"/>
    </source>
</evidence>
<dbReference type="Proteomes" id="UP000272025">
    <property type="component" value="Unassembled WGS sequence"/>
</dbReference>
<dbReference type="CDD" id="cd21175">
    <property type="entry name" value="LPMO_AA9"/>
    <property type="match status" value="1"/>
</dbReference>
<evidence type="ECO:0000256" key="4">
    <source>
        <dbReference type="ARBA" id="ARBA00022729"/>
    </source>
</evidence>
<dbReference type="InterPro" id="IPR005103">
    <property type="entry name" value="AA9_LPMO"/>
</dbReference>
<dbReference type="GeneID" id="39580539"/>
<evidence type="ECO:0000313" key="15">
    <source>
        <dbReference type="Proteomes" id="UP000272025"/>
    </source>
</evidence>
<protein>
    <recommendedName>
        <fullName evidence="11">lytic cellulose monooxygenase (C4-dehydrogenating)</fullName>
        <ecNumber evidence="11">1.14.99.56</ecNumber>
    </recommendedName>
</protein>
<proteinExistence type="inferred from homology"/>
<dbReference type="PANTHER" id="PTHR33353">
    <property type="entry name" value="PUTATIVE (AFU_ORTHOLOGUE AFUA_1G12560)-RELATED"/>
    <property type="match status" value="1"/>
</dbReference>
<feature type="chain" id="PRO_5018283453" description="lytic cellulose monooxygenase (C4-dehydrogenating)" evidence="12">
    <location>
        <begin position="24"/>
        <end position="241"/>
    </location>
</feature>
<comment type="similarity">
    <text evidence="9">Belongs to the polysaccharide monooxygenase AA9 family.</text>
</comment>
<evidence type="ECO:0000256" key="10">
    <source>
        <dbReference type="ARBA" id="ARBA00045077"/>
    </source>
</evidence>
<dbReference type="InterPro" id="IPR049892">
    <property type="entry name" value="AA9"/>
</dbReference>
<dbReference type="GO" id="GO:0005576">
    <property type="term" value="C:extracellular region"/>
    <property type="evidence" value="ECO:0007669"/>
    <property type="project" value="UniProtKB-SubCell"/>
</dbReference>
<dbReference type="Gene3D" id="2.70.50.70">
    <property type="match status" value="1"/>
</dbReference>
<feature type="domain" description="Auxiliary Activity family 9 catalytic" evidence="13">
    <location>
        <begin position="24"/>
        <end position="224"/>
    </location>
</feature>
<dbReference type="EMBL" id="ML119056">
    <property type="protein sequence ID" value="ROT37987.1"/>
    <property type="molecule type" value="Genomic_DNA"/>
</dbReference>
<keyword evidence="7" id="KW-0119">Carbohydrate metabolism</keyword>
<reference evidence="14 15" key="1">
    <citation type="journal article" date="2018" name="Mol. Ecol.">
        <title>The obligate alkalophilic soda-lake fungus Sodiomyces alkalinus has shifted to a protein diet.</title>
        <authorList>
            <person name="Grum-Grzhimaylo A.A."/>
            <person name="Falkoski D.L."/>
            <person name="van den Heuvel J."/>
            <person name="Valero-Jimenez C.A."/>
            <person name="Min B."/>
            <person name="Choi I.G."/>
            <person name="Lipzen A."/>
            <person name="Daum C.G."/>
            <person name="Aanen D.K."/>
            <person name="Tsang A."/>
            <person name="Henrissat B."/>
            <person name="Bilanenko E.N."/>
            <person name="de Vries R.P."/>
            <person name="van Kan J.A.L."/>
            <person name="Grigoriev I.V."/>
            <person name="Debets A.J.M."/>
        </authorList>
    </citation>
    <scope>NUCLEOTIDE SEQUENCE [LARGE SCALE GENOMIC DNA]</scope>
    <source>
        <strain evidence="14 15">F11</strain>
    </source>
</reference>
<evidence type="ECO:0000256" key="8">
    <source>
        <dbReference type="ARBA" id="ARBA00023326"/>
    </source>
</evidence>
<accession>A0A3N2PU02</accession>
<dbReference type="AlphaFoldDB" id="A0A3N2PU02"/>
<dbReference type="GO" id="GO:0030245">
    <property type="term" value="P:cellulose catabolic process"/>
    <property type="evidence" value="ECO:0007669"/>
    <property type="project" value="UniProtKB-KW"/>
</dbReference>
<organism evidence="14 15">
    <name type="scientific">Sodiomyces alkalinus (strain CBS 110278 / VKM F-3762 / F11)</name>
    <name type="common">Alkaliphilic filamentous fungus</name>
    <dbReference type="NCBI Taxonomy" id="1314773"/>
    <lineage>
        <taxon>Eukaryota</taxon>
        <taxon>Fungi</taxon>
        <taxon>Dikarya</taxon>
        <taxon>Ascomycota</taxon>
        <taxon>Pezizomycotina</taxon>
        <taxon>Sordariomycetes</taxon>
        <taxon>Hypocreomycetidae</taxon>
        <taxon>Glomerellales</taxon>
        <taxon>Plectosphaerellaceae</taxon>
        <taxon>Sodiomyces</taxon>
    </lineage>
</organism>
<keyword evidence="8" id="KW-0624">Polysaccharide degradation</keyword>
<keyword evidence="6" id="KW-1015">Disulfide bond</keyword>
<evidence type="ECO:0000256" key="11">
    <source>
        <dbReference type="ARBA" id="ARBA00047174"/>
    </source>
</evidence>
<keyword evidence="3" id="KW-0964">Secreted</keyword>
<evidence type="ECO:0000256" key="2">
    <source>
        <dbReference type="ARBA" id="ARBA00004613"/>
    </source>
</evidence>
<evidence type="ECO:0000256" key="12">
    <source>
        <dbReference type="SAM" id="SignalP"/>
    </source>
</evidence>
<comment type="cofactor">
    <cofactor evidence="1">
        <name>Cu(2+)</name>
        <dbReference type="ChEBI" id="CHEBI:29036"/>
    </cofactor>
</comment>
<dbReference type="Pfam" id="PF03443">
    <property type="entry name" value="AA9"/>
    <property type="match status" value="1"/>
</dbReference>
<comment type="catalytic activity">
    <reaction evidence="10">
        <text>[(1-&gt;4)-beta-D-glucosyl]n+m + reduced acceptor + O2 = 4-dehydro-beta-D-glucosyl-[(1-&gt;4)-beta-D-glucosyl]n-1 + [(1-&gt;4)-beta-D-glucosyl]m + acceptor + H2O.</text>
        <dbReference type="EC" id="1.14.99.56"/>
    </reaction>
</comment>
<evidence type="ECO:0000256" key="3">
    <source>
        <dbReference type="ARBA" id="ARBA00022525"/>
    </source>
</evidence>
<sequence length="241" mass="26521">MTKFSTIAAGALWGLLTASTASAHYVYSILIVDGQQTPDWQYIRQNSNNIQPHKEFLVGPSNDFRCNAGSQNSAHNTEVATIGPGTRLGFKLWNNGQILHPGPMTIHMSRAPGDVRDYDGSGDWFKVYEDIICGPQYPLRDTDWCSWDQAVVEFTVPHSTPPGQYLVRVEHIALHGAESGDTEFYFTCAQVEVTGNGNGNPGPLVQIPGLYDPNDPALRFFIYGAQAYPYNQVGAHTVWSG</sequence>
<dbReference type="OrthoDB" id="6038816at2759"/>
<dbReference type="RefSeq" id="XP_028465793.1">
    <property type="nucleotide sequence ID" value="XM_028612061.1"/>
</dbReference>
<keyword evidence="15" id="KW-1185">Reference proteome</keyword>
<gene>
    <name evidence="14" type="ORF">SODALDRAFT_333748</name>
</gene>
<evidence type="ECO:0000256" key="6">
    <source>
        <dbReference type="ARBA" id="ARBA00023157"/>
    </source>
</evidence>